<reference evidence="5 6" key="1">
    <citation type="journal article" date="2019" name="Mol. Ecol. Resour.">
        <title>Chromosome-level genome assembly of Triplophysa tibetana, a fish adapted to the harsh high-altitude environment of the Tibetan Plateau.</title>
        <authorList>
            <person name="Yang X."/>
            <person name="Liu H."/>
            <person name="Ma Z."/>
            <person name="Zou Y."/>
            <person name="Zou M."/>
            <person name="Mao Y."/>
            <person name="Li X."/>
            <person name="Wang H."/>
            <person name="Chen T."/>
            <person name="Wang W."/>
            <person name="Yang R."/>
        </authorList>
    </citation>
    <scope>NUCLEOTIDE SEQUENCE [LARGE SCALE GENOMIC DNA]</scope>
    <source>
        <strain evidence="5">TTIB1903HZAU</strain>
        <tissue evidence="5">Muscle</tissue>
    </source>
</reference>
<dbReference type="GO" id="GO:0072659">
    <property type="term" value="P:protein localization to plasma membrane"/>
    <property type="evidence" value="ECO:0007669"/>
    <property type="project" value="TreeGrafter"/>
</dbReference>
<dbReference type="SUPFAM" id="SSF50156">
    <property type="entry name" value="PDZ domain-like"/>
    <property type="match status" value="4"/>
</dbReference>
<comment type="similarity">
    <text evidence="2">Belongs to the NHER family.</text>
</comment>
<feature type="domain" description="PDZ" evidence="4">
    <location>
        <begin position="379"/>
        <end position="459"/>
    </location>
</feature>
<dbReference type="EMBL" id="SOYY01000010">
    <property type="protein sequence ID" value="KAA0716022.1"/>
    <property type="molecule type" value="Genomic_DNA"/>
</dbReference>
<proteinExistence type="inferred from homology"/>
<gene>
    <name evidence="5" type="ORF">E1301_Tti012894</name>
</gene>
<dbReference type="Proteomes" id="UP000324632">
    <property type="component" value="Chromosome 10"/>
</dbReference>
<dbReference type="PROSITE" id="PS50106">
    <property type="entry name" value="PDZ"/>
    <property type="match status" value="4"/>
</dbReference>
<dbReference type="CDD" id="cd06768">
    <property type="entry name" value="PDZ_NHERF-like"/>
    <property type="match status" value="4"/>
</dbReference>
<dbReference type="GO" id="GO:0043495">
    <property type="term" value="F:protein-membrane adaptor activity"/>
    <property type="evidence" value="ECO:0007669"/>
    <property type="project" value="TreeGrafter"/>
</dbReference>
<comment type="caution">
    <text evidence="5">The sequence shown here is derived from an EMBL/GenBank/DDBJ whole genome shotgun (WGS) entry which is preliminary data.</text>
</comment>
<dbReference type="PANTHER" id="PTHR14191">
    <property type="entry name" value="PDZ DOMAIN CONTAINING PROTEIN"/>
    <property type="match status" value="1"/>
</dbReference>
<dbReference type="InterPro" id="IPR051067">
    <property type="entry name" value="NHER"/>
</dbReference>
<sequence>MAWTKSRIVTLTKREGQSYGFYLRVEQGDEGHLVRSLEMGGPAELAGMKDGDRIIRVNGTFVDNMEHKQVADMVRKSGMTVTFHVIGEDAYKQAKADGVNPAEPHSQTSQNQPTMNGVSAPAPKAKLCYLQKSSRGFGFSLKSTKGKPSTFMTGVISGEVADQAGVKEGDRVVEINGEKLESATHDQIVRKVKETGTSVMLLLVDEDADKYFKNKSIRPAVANATVRHLPHKPRIADMVKRADGYGFILKEETNRAGHYIGEIDKGSPAERAGLKDSDRLVAVNGDEIHSCTHEEVVEKIRQQGNKCCLMVLDAETEQMYKLGGASPLLYYEEMRANLPSYPESEPESTPALTPAPEVHVPVTAVPAHIPAETVHKHKLCRLEKTPAGYGFHLNSIQGVHGQYIKEVVKGGAADRAGVEDEDIVVEVNGVHVEMSTHEEVVNLIRNSGDRLVLLVAGKTAHDHLKAKGVTITPQLLDEEPSADIPKPASAQEEETNEQHEDNESDKETEKTATPPRSRTSSSSSSSSSDSEDQRL</sequence>
<accession>A0A5A9P2J6</accession>
<dbReference type="GO" id="GO:0016324">
    <property type="term" value="C:apical plasma membrane"/>
    <property type="evidence" value="ECO:0007669"/>
    <property type="project" value="TreeGrafter"/>
</dbReference>
<feature type="compositionally biased region" description="Basic and acidic residues" evidence="3">
    <location>
        <begin position="496"/>
        <end position="510"/>
    </location>
</feature>
<dbReference type="SMART" id="SM00228">
    <property type="entry name" value="PDZ"/>
    <property type="match status" value="4"/>
</dbReference>
<feature type="domain" description="PDZ" evidence="4">
    <location>
        <begin position="235"/>
        <end position="315"/>
    </location>
</feature>
<evidence type="ECO:0000313" key="5">
    <source>
        <dbReference type="EMBL" id="KAA0716022.1"/>
    </source>
</evidence>
<feature type="region of interest" description="Disordered" evidence="3">
    <location>
        <begin position="471"/>
        <end position="535"/>
    </location>
</feature>
<protein>
    <submittedName>
        <fullName evidence="5">Na(+)/H(+) exchange regulatory cofactor NHE-RF3</fullName>
    </submittedName>
</protein>
<dbReference type="InterPro" id="IPR001478">
    <property type="entry name" value="PDZ"/>
</dbReference>
<dbReference type="AlphaFoldDB" id="A0A5A9P2J6"/>
<dbReference type="PANTHER" id="PTHR14191:SF6">
    <property type="entry name" value="NA(+)_H(+) EXCHANGE REGULATORY COFACTOR NHE-RF3-RELATED"/>
    <property type="match status" value="1"/>
</dbReference>
<feature type="domain" description="PDZ" evidence="4">
    <location>
        <begin position="127"/>
        <end position="207"/>
    </location>
</feature>
<keyword evidence="6" id="KW-1185">Reference proteome</keyword>
<evidence type="ECO:0000256" key="2">
    <source>
        <dbReference type="ARBA" id="ARBA00038110"/>
    </source>
</evidence>
<keyword evidence="1" id="KW-0677">Repeat</keyword>
<feature type="compositionally biased region" description="Polar residues" evidence="3">
    <location>
        <begin position="105"/>
        <end position="117"/>
    </location>
</feature>
<organism evidence="5 6">
    <name type="scientific">Triplophysa tibetana</name>
    <dbReference type="NCBI Taxonomy" id="1572043"/>
    <lineage>
        <taxon>Eukaryota</taxon>
        <taxon>Metazoa</taxon>
        <taxon>Chordata</taxon>
        <taxon>Craniata</taxon>
        <taxon>Vertebrata</taxon>
        <taxon>Euteleostomi</taxon>
        <taxon>Actinopterygii</taxon>
        <taxon>Neopterygii</taxon>
        <taxon>Teleostei</taxon>
        <taxon>Ostariophysi</taxon>
        <taxon>Cypriniformes</taxon>
        <taxon>Nemacheilidae</taxon>
        <taxon>Triplophysa</taxon>
    </lineage>
</organism>
<dbReference type="Pfam" id="PF00595">
    <property type="entry name" value="PDZ"/>
    <property type="match status" value="4"/>
</dbReference>
<dbReference type="Gene3D" id="2.30.42.10">
    <property type="match status" value="4"/>
</dbReference>
<dbReference type="InterPro" id="IPR036034">
    <property type="entry name" value="PDZ_sf"/>
</dbReference>
<evidence type="ECO:0000259" key="4">
    <source>
        <dbReference type="PROSITE" id="PS50106"/>
    </source>
</evidence>
<evidence type="ECO:0000313" key="6">
    <source>
        <dbReference type="Proteomes" id="UP000324632"/>
    </source>
</evidence>
<feature type="region of interest" description="Disordered" evidence="3">
    <location>
        <begin position="95"/>
        <end position="119"/>
    </location>
</feature>
<evidence type="ECO:0000256" key="1">
    <source>
        <dbReference type="ARBA" id="ARBA00022737"/>
    </source>
</evidence>
<evidence type="ECO:0000256" key="3">
    <source>
        <dbReference type="SAM" id="MobiDB-lite"/>
    </source>
</evidence>
<feature type="domain" description="PDZ" evidence="4">
    <location>
        <begin position="8"/>
        <end position="89"/>
    </location>
</feature>
<name>A0A5A9P2J6_9TELE</name>